<comment type="caution">
    <text evidence="1">The sequence shown here is derived from an EMBL/GenBank/DDBJ whole genome shotgun (WGS) entry which is preliminary data.</text>
</comment>
<dbReference type="EMBL" id="BAABIM010000002">
    <property type="protein sequence ID" value="GAA4684379.1"/>
    <property type="molecule type" value="Genomic_DNA"/>
</dbReference>
<gene>
    <name evidence="1" type="ORF">GCM10023226_22190</name>
</gene>
<evidence type="ECO:0008006" key="3">
    <source>
        <dbReference type="Google" id="ProtNLM"/>
    </source>
</evidence>
<protein>
    <recommendedName>
        <fullName evidence="3">Glycosyltransferase family 2 protein</fullName>
    </recommendedName>
</protein>
<keyword evidence="2" id="KW-1185">Reference proteome</keyword>
<accession>A0ABP8WA03</accession>
<organism evidence="1 2">
    <name type="scientific">Nocardioides nanhaiensis</name>
    <dbReference type="NCBI Taxonomy" id="1476871"/>
    <lineage>
        <taxon>Bacteria</taxon>
        <taxon>Bacillati</taxon>
        <taxon>Actinomycetota</taxon>
        <taxon>Actinomycetes</taxon>
        <taxon>Propionibacteriales</taxon>
        <taxon>Nocardioidaceae</taxon>
        <taxon>Nocardioides</taxon>
    </lineage>
</organism>
<sequence length="389" mass="42960">MLFTASTVKDSPAGLTEFVTRNLAGGVDHCLLFVDDADPAVLETFASHPHVTAVPTGPAWWHGKRPKQLNVRQRINANVARALAAPLAGADWIFHIDGDEALVLDRGVVDALPPEIEVVRAAPLEAVSRVKWPGRKVTHFKRMLEHEELTLLQVLGLIEEPLNGHYFHGHCEGKCGMRPTLRRWHALHDVHDHEQELVPAGDDGKGDWARLLHYESWSGEEFVRKWMNILASGSKVSFRPVREPTAVALRALLARDLPEKKLRAYLMRIFERTTADDFETLLELGLLEQVDPLAGTHRPEPLGAERSRQLTALLAGVAPENKWHFHTGRSAVEMLESLQATASRVEQAGEAALVARAREVWTLPQAVLDDVTARQQPAGQAGQAGQGSA</sequence>
<proteinExistence type="predicted"/>
<dbReference type="Pfam" id="PF13704">
    <property type="entry name" value="Glyco_tranf_2_4"/>
    <property type="match status" value="1"/>
</dbReference>
<evidence type="ECO:0000313" key="2">
    <source>
        <dbReference type="Proteomes" id="UP001500621"/>
    </source>
</evidence>
<evidence type="ECO:0000313" key="1">
    <source>
        <dbReference type="EMBL" id="GAA4684379.1"/>
    </source>
</evidence>
<name>A0ABP8WA03_9ACTN</name>
<dbReference type="Proteomes" id="UP001500621">
    <property type="component" value="Unassembled WGS sequence"/>
</dbReference>
<reference evidence="2" key="1">
    <citation type="journal article" date="2019" name="Int. J. Syst. Evol. Microbiol.">
        <title>The Global Catalogue of Microorganisms (GCM) 10K type strain sequencing project: providing services to taxonomists for standard genome sequencing and annotation.</title>
        <authorList>
            <consortium name="The Broad Institute Genomics Platform"/>
            <consortium name="The Broad Institute Genome Sequencing Center for Infectious Disease"/>
            <person name="Wu L."/>
            <person name="Ma J."/>
        </authorList>
    </citation>
    <scope>NUCLEOTIDE SEQUENCE [LARGE SCALE GENOMIC DNA]</scope>
    <source>
        <strain evidence="2">JCM 18127</strain>
    </source>
</reference>
<dbReference type="RefSeq" id="WP_345265722.1">
    <property type="nucleotide sequence ID" value="NZ_BAABIM010000002.1"/>
</dbReference>